<evidence type="ECO:0000313" key="3">
    <source>
        <dbReference type="Proteomes" id="UP000275385"/>
    </source>
</evidence>
<dbReference type="OrthoDB" id="283424at2759"/>
<dbReference type="PANTHER" id="PTHR13490">
    <property type="entry name" value="MITOCHONDRIAL 28S RIBOSOMAL PROTEIN S28"/>
    <property type="match status" value="1"/>
</dbReference>
<name>A0A420YFB4_9PEZI</name>
<reference evidence="2 3" key="1">
    <citation type="submission" date="2018-08" db="EMBL/GenBank/DDBJ databases">
        <title>Draft genome of the lignicolous fungus Coniochaeta pulveracea.</title>
        <authorList>
            <person name="Borstlap C.J."/>
            <person name="De Witt R.N."/>
            <person name="Botha A."/>
            <person name="Volschenk H."/>
        </authorList>
    </citation>
    <scope>NUCLEOTIDE SEQUENCE [LARGE SCALE GENOMIC DNA]</scope>
    <source>
        <strain evidence="2 3">CAB683</strain>
    </source>
</reference>
<keyword evidence="3" id="KW-1185">Reference proteome</keyword>
<dbReference type="InterPro" id="IPR019349">
    <property type="entry name" value="Ribosomal_mS35_mit"/>
</dbReference>
<gene>
    <name evidence="2" type="primary">RSM24</name>
    <name evidence="2" type="ORF">DL546_007288</name>
</gene>
<protein>
    <submittedName>
        <fullName evidence="2">37S ribosomal protein S24, mitochondrial</fullName>
    </submittedName>
</protein>
<accession>A0A420YFB4</accession>
<dbReference type="GO" id="GO:0032543">
    <property type="term" value="P:mitochondrial translation"/>
    <property type="evidence" value="ECO:0007669"/>
    <property type="project" value="InterPro"/>
</dbReference>
<dbReference type="STRING" id="177199.A0A420YFB4"/>
<feature type="domain" description="Small ribosomal subunit protein mS35 mitochondrial conserved" evidence="1">
    <location>
        <begin position="186"/>
        <end position="305"/>
    </location>
</feature>
<keyword evidence="2" id="KW-0687">Ribonucleoprotein</keyword>
<dbReference type="InterPro" id="IPR039848">
    <property type="entry name" value="Ribosomal_mS35_mt"/>
</dbReference>
<dbReference type="Pfam" id="PF10213">
    <property type="entry name" value="MRP-S28"/>
    <property type="match status" value="1"/>
</dbReference>
<dbReference type="GO" id="GO:0005763">
    <property type="term" value="C:mitochondrial small ribosomal subunit"/>
    <property type="evidence" value="ECO:0007669"/>
    <property type="project" value="TreeGrafter"/>
</dbReference>
<evidence type="ECO:0000313" key="2">
    <source>
        <dbReference type="EMBL" id="RKU46625.1"/>
    </source>
</evidence>
<comment type="caution">
    <text evidence="2">The sequence shown here is derived from an EMBL/GenBank/DDBJ whole genome shotgun (WGS) entry which is preliminary data.</text>
</comment>
<dbReference type="GO" id="GO:0003735">
    <property type="term" value="F:structural constituent of ribosome"/>
    <property type="evidence" value="ECO:0007669"/>
    <property type="project" value="InterPro"/>
</dbReference>
<organism evidence="2 3">
    <name type="scientific">Coniochaeta pulveracea</name>
    <dbReference type="NCBI Taxonomy" id="177199"/>
    <lineage>
        <taxon>Eukaryota</taxon>
        <taxon>Fungi</taxon>
        <taxon>Dikarya</taxon>
        <taxon>Ascomycota</taxon>
        <taxon>Pezizomycotina</taxon>
        <taxon>Sordariomycetes</taxon>
        <taxon>Sordariomycetidae</taxon>
        <taxon>Coniochaetales</taxon>
        <taxon>Coniochaetaceae</taxon>
        <taxon>Coniochaeta</taxon>
    </lineage>
</organism>
<proteinExistence type="predicted"/>
<dbReference type="EMBL" id="QVQW01000013">
    <property type="protein sequence ID" value="RKU46625.1"/>
    <property type="molecule type" value="Genomic_DNA"/>
</dbReference>
<keyword evidence="2" id="KW-0689">Ribosomal protein</keyword>
<dbReference type="PANTHER" id="PTHR13490:SF0">
    <property type="entry name" value="SMALL RIBOSOMAL SUBUNIT PROTEIN MS35"/>
    <property type="match status" value="1"/>
</dbReference>
<sequence length="378" mass="43609">MAAAAQSLRLALRCSSRRVAPRIQLARPQKLTVARPFSTTPLRRAEEEDPQEVEEEVRIFDNPGDALQELLRTGELSEEEQLDAVEAQKAWEQLPIEEKQKIIADVKGVREHIAPLRRPVPKPKNSFWNVDEKDTEMITNEVGEDEFDEDEITSMGHAKLEEHREFREYARIAVWEMPLLAKLAKPFKPPTNEHVLRFRYTSYMGEFHPAEKKVVVQFCPDDLGLTKQQQLKLAKIAGSRYNPETNIIKMSCEMFEHQAQNKRYLGDLVEKMIATAKDPTDTFEDIPLDTRHHTFTKKPKFPKEWRLTAERQAQIEEQRKQALLLDETKRREGSLIDGVERIQYALAGPSRDEMDGRVAELVSAPRSSAKTRGANFRR</sequence>
<evidence type="ECO:0000259" key="1">
    <source>
        <dbReference type="Pfam" id="PF10213"/>
    </source>
</evidence>
<dbReference type="Proteomes" id="UP000275385">
    <property type="component" value="Unassembled WGS sequence"/>
</dbReference>
<dbReference type="AlphaFoldDB" id="A0A420YFB4"/>